<reference evidence="1" key="1">
    <citation type="submission" date="2019-08" db="EMBL/GenBank/DDBJ databases">
        <authorList>
            <person name="Kucharzyk K."/>
            <person name="Murdoch R.W."/>
            <person name="Higgins S."/>
            <person name="Loffler F."/>
        </authorList>
    </citation>
    <scope>NUCLEOTIDE SEQUENCE</scope>
</reference>
<organism evidence="1">
    <name type="scientific">bioreactor metagenome</name>
    <dbReference type="NCBI Taxonomy" id="1076179"/>
    <lineage>
        <taxon>unclassified sequences</taxon>
        <taxon>metagenomes</taxon>
        <taxon>ecological metagenomes</taxon>
    </lineage>
</organism>
<gene>
    <name evidence="1" type="ORF">SDC9_37814</name>
</gene>
<dbReference type="AlphaFoldDB" id="A0A644VKG6"/>
<accession>A0A644VKG6</accession>
<comment type="caution">
    <text evidence="1">The sequence shown here is derived from an EMBL/GenBank/DDBJ whole genome shotgun (WGS) entry which is preliminary data.</text>
</comment>
<dbReference type="InterPro" id="IPR019847">
    <property type="entry name" value="Gliding_motility_assoc_GldN"/>
</dbReference>
<name>A0A644VKG6_9ZZZZ</name>
<proteinExistence type="predicted"/>
<evidence type="ECO:0008006" key="2">
    <source>
        <dbReference type="Google" id="ProtNLM"/>
    </source>
</evidence>
<evidence type="ECO:0000313" key="1">
    <source>
        <dbReference type="EMBL" id="MPL91737.1"/>
    </source>
</evidence>
<dbReference type="EMBL" id="VSSQ01000337">
    <property type="protein sequence ID" value="MPL91737.1"/>
    <property type="molecule type" value="Genomic_DNA"/>
</dbReference>
<sequence>MLLAGLSTTAQQPNLNFFESNGVMNQSGELSNDLGYTLTHLDNRADDVVWAHVVYNIIDLRDNINAQLAFPTGQDANYKNMFRLLSEAVVKGAPVYYPNEAGITPYFGQENLVPATKLSDVFFIETNVAGAQYIDPLFERDSVKNTITISNRIYDRFSKRINKFLIQQVYYFDKHLSQMSSKIIGIAPLMTMEDALAPAFPDFEDENAGGADTQQLKTTLRDAVVCWFLYDDLKSYFSAQPVFQESNIAQRISYHEYFSKKMYAAYMIGDNSLMKKLYSNTGELTINQITEEIKNIQRKLVEIESGIWGR</sequence>
<dbReference type="Pfam" id="PF19841">
    <property type="entry name" value="GldN"/>
    <property type="match status" value="1"/>
</dbReference>
<protein>
    <recommendedName>
        <fullName evidence="2">Gliding motility protein GldN</fullName>
    </recommendedName>
</protein>